<gene>
    <name evidence="2" type="ORF">Pan44_02510</name>
</gene>
<dbReference type="RefSeq" id="WP_145026487.1">
    <property type="nucleotide sequence ID" value="NZ_CP036271.1"/>
</dbReference>
<dbReference type="Proteomes" id="UP000315700">
    <property type="component" value="Chromosome"/>
</dbReference>
<dbReference type="Pfam" id="PF11300">
    <property type="entry name" value="DUF3102"/>
    <property type="match status" value="1"/>
</dbReference>
<dbReference type="InterPro" id="IPR021451">
    <property type="entry name" value="DUF3102"/>
</dbReference>
<protein>
    <recommendedName>
        <fullName evidence="4">DUF3102 domain-containing protein</fullName>
    </recommendedName>
</protein>
<reference evidence="2 3" key="1">
    <citation type="submission" date="2019-02" db="EMBL/GenBank/DDBJ databases">
        <title>Deep-cultivation of Planctomycetes and their phenomic and genomic characterization uncovers novel biology.</title>
        <authorList>
            <person name="Wiegand S."/>
            <person name="Jogler M."/>
            <person name="Boedeker C."/>
            <person name="Pinto D."/>
            <person name="Vollmers J."/>
            <person name="Rivas-Marin E."/>
            <person name="Kohn T."/>
            <person name="Peeters S.H."/>
            <person name="Heuer A."/>
            <person name="Rast P."/>
            <person name="Oberbeckmann S."/>
            <person name="Bunk B."/>
            <person name="Jeske O."/>
            <person name="Meyerdierks A."/>
            <person name="Storesund J.E."/>
            <person name="Kallscheuer N."/>
            <person name="Luecker S."/>
            <person name="Lage O.M."/>
            <person name="Pohl T."/>
            <person name="Merkel B.J."/>
            <person name="Hornburger P."/>
            <person name="Mueller R.-W."/>
            <person name="Bruemmer F."/>
            <person name="Labrenz M."/>
            <person name="Spormann A.M."/>
            <person name="Op den Camp H."/>
            <person name="Overmann J."/>
            <person name="Amann R."/>
            <person name="Jetten M.S.M."/>
            <person name="Mascher T."/>
            <person name="Medema M.H."/>
            <person name="Devos D.P."/>
            <person name="Kaster A.-K."/>
            <person name="Ovreas L."/>
            <person name="Rohde M."/>
            <person name="Galperin M.Y."/>
            <person name="Jogler C."/>
        </authorList>
    </citation>
    <scope>NUCLEOTIDE SEQUENCE [LARGE SCALE GENOMIC DNA]</scope>
    <source>
        <strain evidence="2 3">Pan44</strain>
    </source>
</reference>
<organism evidence="2 3">
    <name type="scientific">Caulifigura coniformis</name>
    <dbReference type="NCBI Taxonomy" id="2527983"/>
    <lineage>
        <taxon>Bacteria</taxon>
        <taxon>Pseudomonadati</taxon>
        <taxon>Planctomycetota</taxon>
        <taxon>Planctomycetia</taxon>
        <taxon>Planctomycetales</taxon>
        <taxon>Planctomycetaceae</taxon>
        <taxon>Caulifigura</taxon>
    </lineage>
</organism>
<dbReference type="OrthoDB" id="1690026at2"/>
<feature type="region of interest" description="Disordered" evidence="1">
    <location>
        <begin position="240"/>
        <end position="268"/>
    </location>
</feature>
<sequence length="268" mass="30531">MSEQSLEALRDEANSAHNSVLSSMRDVVKFAKQAGDALTAVKKLVGHKNWTNWLTDNNNFKASPETARAYMRIARNWEKLEPELEANPLLTLEKALAFLRVAALPQPEAHHEMSDWGKVRQEVRKCATMIGQRIANYIRTCWSAEEVVYLWCHSKIDADLLDFLDAIRSEIAPFSEVYVDYYIAHRRIMAHVAAGRGNELPADEPYPVDTFREALRSRFTDETALTPYQKQKLSRWLTPIPAPIEHDDDGTDDDPTQPGQLVRKELAV</sequence>
<evidence type="ECO:0000313" key="2">
    <source>
        <dbReference type="EMBL" id="QDT52242.1"/>
    </source>
</evidence>
<dbReference type="KEGG" id="ccos:Pan44_02510"/>
<feature type="compositionally biased region" description="Acidic residues" evidence="1">
    <location>
        <begin position="246"/>
        <end position="255"/>
    </location>
</feature>
<evidence type="ECO:0000256" key="1">
    <source>
        <dbReference type="SAM" id="MobiDB-lite"/>
    </source>
</evidence>
<dbReference type="InParanoid" id="A0A517S808"/>
<evidence type="ECO:0000313" key="3">
    <source>
        <dbReference type="Proteomes" id="UP000315700"/>
    </source>
</evidence>
<accession>A0A517S808</accession>
<name>A0A517S808_9PLAN</name>
<proteinExistence type="predicted"/>
<dbReference type="AlphaFoldDB" id="A0A517S808"/>
<dbReference type="EMBL" id="CP036271">
    <property type="protein sequence ID" value="QDT52242.1"/>
    <property type="molecule type" value="Genomic_DNA"/>
</dbReference>
<evidence type="ECO:0008006" key="4">
    <source>
        <dbReference type="Google" id="ProtNLM"/>
    </source>
</evidence>
<keyword evidence="3" id="KW-1185">Reference proteome</keyword>